<dbReference type="Gene3D" id="2.40.50.100">
    <property type="match status" value="1"/>
</dbReference>
<evidence type="ECO:0000256" key="1">
    <source>
        <dbReference type="ARBA" id="ARBA00009477"/>
    </source>
</evidence>
<keyword evidence="7" id="KW-1185">Reference proteome</keyword>
<feature type="transmembrane region" description="Helical" evidence="2">
    <location>
        <begin position="1046"/>
        <end position="1066"/>
    </location>
</feature>
<evidence type="ECO:0000313" key="6">
    <source>
        <dbReference type="EMBL" id="SMB81243.1"/>
    </source>
</evidence>
<dbReference type="Gene3D" id="1.20.1640.10">
    <property type="entry name" value="Multidrug efflux transporter AcrB transmembrane domain"/>
    <property type="match status" value="2"/>
</dbReference>
<feature type="transmembrane region" description="Helical" evidence="2">
    <location>
        <begin position="972"/>
        <end position="989"/>
    </location>
</feature>
<feature type="transmembrane region" description="Helical" evidence="2">
    <location>
        <begin position="898"/>
        <end position="918"/>
    </location>
</feature>
<dbReference type="InterPro" id="IPR027463">
    <property type="entry name" value="AcrB_DN_DC_subdom"/>
</dbReference>
<dbReference type="Pfam" id="PF00873">
    <property type="entry name" value="ACR_tran"/>
    <property type="match status" value="1"/>
</dbReference>
<dbReference type="Gene3D" id="3.30.70.1440">
    <property type="entry name" value="Multidrug efflux transporter AcrB pore domain"/>
    <property type="match status" value="1"/>
</dbReference>
<feature type="transmembrane region" description="Helical" evidence="2">
    <location>
        <begin position="430"/>
        <end position="451"/>
    </location>
</feature>
<dbReference type="InterPro" id="IPR058792">
    <property type="entry name" value="Beta-barrel_RND_2"/>
</dbReference>
<dbReference type="Gene3D" id="2.40.420.20">
    <property type="match status" value="1"/>
</dbReference>
<feature type="domain" description="YknX-like C-terminal permuted SH3-like" evidence="5">
    <location>
        <begin position="1333"/>
        <end position="1401"/>
    </location>
</feature>
<protein>
    <submittedName>
        <fullName evidence="6">Efflux transporter, RND family, MFP subunit</fullName>
    </submittedName>
</protein>
<feature type="transmembrane region" description="Helical" evidence="2">
    <location>
        <begin position="528"/>
        <end position="548"/>
    </location>
</feature>
<dbReference type="Pfam" id="PF25973">
    <property type="entry name" value="BSH_CzcB"/>
    <property type="match status" value="1"/>
</dbReference>
<dbReference type="SUPFAM" id="SSF82693">
    <property type="entry name" value="Multidrug efflux transporter AcrB pore domain, PN1, PN2, PC1 and PC2 subdomains"/>
    <property type="match status" value="2"/>
</dbReference>
<dbReference type="NCBIfam" id="TIGR01730">
    <property type="entry name" value="RND_mfp"/>
    <property type="match status" value="1"/>
</dbReference>
<dbReference type="PRINTS" id="PR00702">
    <property type="entry name" value="ACRIFLAVINRP"/>
</dbReference>
<dbReference type="Proteomes" id="UP000192266">
    <property type="component" value="Unassembled WGS sequence"/>
</dbReference>
<dbReference type="PANTHER" id="PTHR32063">
    <property type="match status" value="1"/>
</dbReference>
<feature type="transmembrane region" description="Helical" evidence="2">
    <location>
        <begin position="457"/>
        <end position="476"/>
    </location>
</feature>
<feature type="domain" description="CzcB-like barrel-sandwich hybrid" evidence="4">
    <location>
        <begin position="1114"/>
        <end position="1233"/>
    </location>
</feature>
<dbReference type="InterPro" id="IPR006143">
    <property type="entry name" value="RND_pump_MFP"/>
</dbReference>
<dbReference type="PANTHER" id="PTHR32063:SF8">
    <property type="entry name" value="CATION EFFLUX PROTEIN"/>
    <property type="match status" value="1"/>
</dbReference>
<dbReference type="EMBL" id="FWWW01000027">
    <property type="protein sequence ID" value="SMB81243.1"/>
    <property type="molecule type" value="Genomic_DNA"/>
</dbReference>
<evidence type="ECO:0000313" key="7">
    <source>
        <dbReference type="Proteomes" id="UP000192266"/>
    </source>
</evidence>
<dbReference type="STRING" id="645990.SAMN00120144_3357"/>
<dbReference type="OrthoDB" id="9757876at2"/>
<name>A0A1W1UJP8_9BACT</name>
<dbReference type="Gene3D" id="3.30.70.1320">
    <property type="entry name" value="Multidrug efflux transporter AcrB pore domain like"/>
    <property type="match status" value="1"/>
</dbReference>
<dbReference type="SUPFAM" id="SSF82714">
    <property type="entry name" value="Multidrug efflux transporter AcrB TolC docking domain, DN and DC subdomains"/>
    <property type="match status" value="2"/>
</dbReference>
<comment type="similarity">
    <text evidence="1">Belongs to the membrane fusion protein (MFP) (TC 8.A.1) family.</text>
</comment>
<proteinExistence type="inferred from homology"/>
<dbReference type="Gene3D" id="3.30.70.1430">
    <property type="entry name" value="Multidrug efflux transporter AcrB pore domain"/>
    <property type="match status" value="2"/>
</dbReference>
<keyword evidence="2" id="KW-0812">Transmembrane</keyword>
<evidence type="ECO:0000259" key="5">
    <source>
        <dbReference type="Pfam" id="PF25989"/>
    </source>
</evidence>
<sequence length="1411" mass="151411">MLELAFKNKYLVIVLALLVAVLSAVALQRLPVDILPNYKTSAVQVLTLYPGMPAEVMEKDITSRIERWTGQANGIARQESKSLIGVSIVKNFFRDDTDPNAALSQVTSLAMSDLYYLPPGTVPPMVMPYDPTAATPLALLAVSSDSLSEKELYDIAYFQLRNLLGSVPGIIAPAVYGGKLRRIYMYVYPEKLQAYHLSQTDVVAAVQKNNVMIPTGDVNIGNLNYSVNANGMLPKIDDFNHIVVKMEPGGAPVFLKDIGYAKDASAIQTNVVHINGKRQVYIPIYKRTGANTIASVEAVKGKLAELKQRLPKAVNLDVILDQSTYVRQAISGLVHEGVIGLVLVSLALLLFLGNLRATFIVALSIPLSILFAFIGLYFTGDTINSMSLGGLALAIGLLVDDSIVVLENIDKHLQMGKTAPQAAYDGTKEVAMPVLVTTLTIIIVFFPVVFLTGIAKFLFAPLAITVSLAMIGSRFISMTLVPILAAALFKGHGGHATTTGFLAAFDRGVRRLTDGYVRSIGPVLRYRWWVLGGVAGLFGLALVGFTRLGTELFPHTDVGQLSLDVRLESGTRLEKTEQTITEIEAFLQQEIGPDLNIIISNMGVLNDWPAAYTPNSGTQDATLSVQLKEDHRVSTAAYVTRLRPLLKQRFPGVEFIFNTGGIVTSALNFGLPSPLDIQVTGNDLAQSHAVAEQVRALVRDVRGTEDVRIQQRYDHPEIKVEIDRTKAAAQGISADGVVKNTVAALNSSVNFSPSFWIDEKNGNHYYVGVTYPEVALDNPQAVRDITLTGPNGQQTQLKDIAKTSLTTAPIEINHLDIQRVTDVFANVEGRDIGAVAAEVEKRLAPLRQQLPEGYKITIRGEVQSMHESFANLGLGLVLAVLLVYLVIVPLLRSFTLPLIIIAVIPLGLIGVVALLLATDTYLNIQSMMGIIMMVGISVAYSNLLVEKMNTLLHAGHSLPEAIREGVANRFRPILMTAVVAVFALLPMALGLERGSEATVPLARAIIGGVLAATLLSLFVVPILFFMFAPKVPAEDVASEQPVFHKAVAASLLLLLALGASACGSAAESGGPATAPADTPAAPRNVPTVRVAHPVRHDFDAPLAITGTARAYQVGKVYARTSGYLRQVRADIGTFVHSGQVLAVLDNPDLLSQRARLVAELKGKQSIYERLKSIYTKTPQLTTVVDVEKAEADYASLRAQLTATQAQIGFLQVKAPFAGVVTNRYVDEGAVVQSGLASASATPLFEVQALRPIRLVVEVPEADAVLIHPGTLATVTFPELPATRYARPVARVAYGLSGGSNTMHAEIDLPNADLKVRPGMYATVALGRTGHRQALAVPNEALGNSKGQSFVYVVAKGICRQVNVTTGLQDAHYTELLTGEVPASAAVVVEGKQFCSEGAAVRATEAGPQSTK</sequence>
<dbReference type="InterPro" id="IPR058637">
    <property type="entry name" value="YknX-like_C"/>
</dbReference>
<dbReference type="InterPro" id="IPR001036">
    <property type="entry name" value="Acrflvin-R"/>
</dbReference>
<feature type="domain" description="CusB-like beta-barrel" evidence="3">
    <location>
        <begin position="1254"/>
        <end position="1327"/>
    </location>
</feature>
<feature type="transmembrane region" description="Helical" evidence="2">
    <location>
        <begin position="924"/>
        <end position="945"/>
    </location>
</feature>
<organism evidence="6 7">
    <name type="scientific">Hymenobacter roseosalivarius DSM 11622</name>
    <dbReference type="NCBI Taxonomy" id="645990"/>
    <lineage>
        <taxon>Bacteria</taxon>
        <taxon>Pseudomonadati</taxon>
        <taxon>Bacteroidota</taxon>
        <taxon>Cytophagia</taxon>
        <taxon>Cytophagales</taxon>
        <taxon>Hymenobacteraceae</taxon>
        <taxon>Hymenobacter</taxon>
    </lineage>
</organism>
<feature type="transmembrane region" description="Helical" evidence="2">
    <location>
        <begin position="359"/>
        <end position="378"/>
    </location>
</feature>
<dbReference type="RefSeq" id="WP_084443346.1">
    <property type="nucleotide sequence ID" value="NZ_FWWW01000027.1"/>
</dbReference>
<feature type="transmembrane region" description="Helical" evidence="2">
    <location>
        <begin position="1001"/>
        <end position="1025"/>
    </location>
</feature>
<feature type="transmembrane region" description="Helical" evidence="2">
    <location>
        <begin position="333"/>
        <end position="352"/>
    </location>
</feature>
<gene>
    <name evidence="6" type="ORF">SAMN00120144_3357</name>
</gene>
<keyword evidence="2" id="KW-0472">Membrane</keyword>
<dbReference type="SUPFAM" id="SSF111369">
    <property type="entry name" value="HlyD-like secretion proteins"/>
    <property type="match status" value="1"/>
</dbReference>
<evidence type="ECO:0000256" key="2">
    <source>
        <dbReference type="SAM" id="Phobius"/>
    </source>
</evidence>
<dbReference type="GO" id="GO:0005886">
    <property type="term" value="C:plasma membrane"/>
    <property type="evidence" value="ECO:0007669"/>
    <property type="project" value="TreeGrafter"/>
</dbReference>
<reference evidence="6 7" key="1">
    <citation type="submission" date="2017-04" db="EMBL/GenBank/DDBJ databases">
        <authorList>
            <person name="Afonso C.L."/>
            <person name="Miller P.J."/>
            <person name="Scott M.A."/>
            <person name="Spackman E."/>
            <person name="Goraichik I."/>
            <person name="Dimitrov K.M."/>
            <person name="Suarez D.L."/>
            <person name="Swayne D.E."/>
        </authorList>
    </citation>
    <scope>NUCLEOTIDE SEQUENCE [LARGE SCALE GENOMIC DNA]</scope>
    <source>
        <strain evidence="6 7">DSM 11622</strain>
    </source>
</reference>
<feature type="transmembrane region" description="Helical" evidence="2">
    <location>
        <begin position="390"/>
        <end position="409"/>
    </location>
</feature>
<dbReference type="Pfam" id="PF25954">
    <property type="entry name" value="Beta-barrel_RND_2"/>
    <property type="match status" value="1"/>
</dbReference>
<dbReference type="GO" id="GO:0042910">
    <property type="term" value="F:xenobiotic transmembrane transporter activity"/>
    <property type="evidence" value="ECO:0007669"/>
    <property type="project" value="TreeGrafter"/>
</dbReference>
<feature type="transmembrane region" description="Helical" evidence="2">
    <location>
        <begin position="869"/>
        <end position="891"/>
    </location>
</feature>
<keyword evidence="2" id="KW-1133">Transmembrane helix</keyword>
<dbReference type="Gene3D" id="2.40.30.170">
    <property type="match status" value="1"/>
</dbReference>
<dbReference type="Pfam" id="PF25989">
    <property type="entry name" value="YknX_C"/>
    <property type="match status" value="1"/>
</dbReference>
<accession>A0A1W1UJP8</accession>
<dbReference type="SUPFAM" id="SSF82866">
    <property type="entry name" value="Multidrug efflux transporter AcrB transmembrane domain"/>
    <property type="match status" value="2"/>
</dbReference>
<evidence type="ECO:0000259" key="4">
    <source>
        <dbReference type="Pfam" id="PF25973"/>
    </source>
</evidence>
<dbReference type="InterPro" id="IPR058647">
    <property type="entry name" value="BSH_CzcB-like"/>
</dbReference>
<evidence type="ECO:0000259" key="3">
    <source>
        <dbReference type="Pfam" id="PF25954"/>
    </source>
</evidence>
<dbReference type="Gene3D" id="3.30.2090.10">
    <property type="entry name" value="Multidrug efflux transporter AcrB TolC docking domain, DN and DC subdomains"/>
    <property type="match status" value="2"/>
</dbReference>
<dbReference type="Gene3D" id="1.10.287.470">
    <property type="entry name" value="Helix hairpin bin"/>
    <property type="match status" value="1"/>
</dbReference>